<keyword evidence="3 5" id="KW-0195">Cyclin</keyword>
<evidence type="ECO:0000256" key="2">
    <source>
        <dbReference type="ARBA" id="ARBA00019501"/>
    </source>
</evidence>
<dbReference type="CDD" id="cd20535">
    <property type="entry name" value="CYCLIN_CCNM_CCNQ_rpt2"/>
    <property type="match status" value="1"/>
</dbReference>
<dbReference type="EMBL" id="JAHFZB010000050">
    <property type="protein sequence ID" value="KAK6467257.1"/>
    <property type="molecule type" value="Genomic_DNA"/>
</dbReference>
<dbReference type="InterPro" id="IPR048055">
    <property type="entry name" value="Cyclin-Q_first_cyclin_box"/>
</dbReference>
<dbReference type="PANTHER" id="PTHR10026">
    <property type="entry name" value="CYCLIN"/>
    <property type="match status" value="1"/>
</dbReference>
<organism evidence="7 8">
    <name type="scientific">Huso huso</name>
    <name type="common">Beluga</name>
    <name type="synonym">Acipenser huso</name>
    <dbReference type="NCBI Taxonomy" id="61971"/>
    <lineage>
        <taxon>Eukaryota</taxon>
        <taxon>Metazoa</taxon>
        <taxon>Chordata</taxon>
        <taxon>Craniata</taxon>
        <taxon>Vertebrata</taxon>
        <taxon>Euteleostomi</taxon>
        <taxon>Actinopterygii</taxon>
        <taxon>Chondrostei</taxon>
        <taxon>Acipenseriformes</taxon>
        <taxon>Acipenseridae</taxon>
        <taxon>Huso</taxon>
    </lineage>
</organism>
<sequence>MESCVGLALKKPRLDAEPGPDPDTRTHFRVCRFIMETVGNKQLYQTCEGVKLGMCSEPLATACTVYHRFFQCCSTRVFEPYLVAMAAIYLAGKVEEQHLRTRDIINVCHRYLNPGSDPLELDSRFWDLRDSIVQCELLVLRVLNFQVSFQHPHKYLLHYLLSLKALMNRHAWDRTPIAVTTWALLRDSYHGSLCHPPQHVAVAILYLALQTLGVEVPGDGEREWWQVLSDDITKPAIDDIIVELIQIYNMDAKCT</sequence>
<name>A0ABR0Y3L7_HUSHU</name>
<comment type="caution">
    <text evidence="7">The sequence shown here is derived from an EMBL/GenBank/DDBJ whole genome shotgun (WGS) entry which is preliminary data.</text>
</comment>
<dbReference type="InterPro" id="IPR048053">
    <property type="entry name" value="Cyclin-Q_second_cyclin_box"/>
</dbReference>
<reference evidence="7 8" key="1">
    <citation type="submission" date="2021-05" db="EMBL/GenBank/DDBJ databases">
        <authorList>
            <person name="Zahm M."/>
            <person name="Klopp C."/>
            <person name="Cabau C."/>
            <person name="Kuhl H."/>
            <person name="Suciu R."/>
            <person name="Ciorpac M."/>
            <person name="Holostenco D."/>
            <person name="Gessner J."/>
            <person name="Wuertz S."/>
            <person name="Hohne C."/>
            <person name="Stock M."/>
            <person name="Gislard M."/>
            <person name="Lluch J."/>
            <person name="Milhes M."/>
            <person name="Lampietro C."/>
            <person name="Lopez Roques C."/>
            <person name="Donnadieu C."/>
            <person name="Du K."/>
            <person name="Schartl M."/>
            <person name="Guiguen Y."/>
        </authorList>
    </citation>
    <scope>NUCLEOTIDE SEQUENCE [LARGE SCALE GENOMIC DNA]</scope>
    <source>
        <strain evidence="7">Hh-F2</strain>
        <tissue evidence="7">Blood</tissue>
    </source>
</reference>
<keyword evidence="8" id="KW-1185">Reference proteome</keyword>
<protein>
    <recommendedName>
        <fullName evidence="2">Cyclin-Q</fullName>
    </recommendedName>
    <alternativeName>
        <fullName evidence="4">Cyclin-related protein FAM58A</fullName>
    </alternativeName>
</protein>
<dbReference type="Proteomes" id="UP001369086">
    <property type="component" value="Unassembled WGS sequence"/>
</dbReference>
<evidence type="ECO:0000256" key="4">
    <source>
        <dbReference type="ARBA" id="ARBA00032419"/>
    </source>
</evidence>
<evidence type="ECO:0000256" key="3">
    <source>
        <dbReference type="ARBA" id="ARBA00023127"/>
    </source>
</evidence>
<evidence type="ECO:0000313" key="8">
    <source>
        <dbReference type="Proteomes" id="UP001369086"/>
    </source>
</evidence>
<evidence type="ECO:0000259" key="6">
    <source>
        <dbReference type="SMART" id="SM00385"/>
    </source>
</evidence>
<dbReference type="SMART" id="SM00385">
    <property type="entry name" value="CYCLIN"/>
    <property type="match status" value="1"/>
</dbReference>
<comment type="similarity">
    <text evidence="1">Belongs to the cyclin family. Cyclin-like FAM58 subfamily.</text>
</comment>
<evidence type="ECO:0000256" key="5">
    <source>
        <dbReference type="RuleBase" id="RU000383"/>
    </source>
</evidence>
<evidence type="ECO:0000256" key="1">
    <source>
        <dbReference type="ARBA" id="ARBA00010390"/>
    </source>
</evidence>
<evidence type="ECO:0000313" key="7">
    <source>
        <dbReference type="EMBL" id="KAK6467257.1"/>
    </source>
</evidence>
<dbReference type="InterPro" id="IPR036915">
    <property type="entry name" value="Cyclin-like_sf"/>
</dbReference>
<feature type="domain" description="Cyclin-like" evidence="6">
    <location>
        <begin position="41"/>
        <end position="141"/>
    </location>
</feature>
<dbReference type="Pfam" id="PF00134">
    <property type="entry name" value="Cyclin_N"/>
    <property type="match status" value="1"/>
</dbReference>
<dbReference type="InterPro" id="IPR043198">
    <property type="entry name" value="Cyclin/Ssn8"/>
</dbReference>
<dbReference type="InterPro" id="IPR006671">
    <property type="entry name" value="Cyclin_N"/>
</dbReference>
<dbReference type="Gene3D" id="1.10.472.10">
    <property type="entry name" value="Cyclin-like"/>
    <property type="match status" value="2"/>
</dbReference>
<dbReference type="SUPFAM" id="SSF47954">
    <property type="entry name" value="Cyclin-like"/>
    <property type="match status" value="2"/>
</dbReference>
<dbReference type="CDD" id="cd20534">
    <property type="entry name" value="CYCLIN_CCNM_CCNQ_rpt1"/>
    <property type="match status" value="1"/>
</dbReference>
<accession>A0ABR0Y3L7</accession>
<gene>
    <name evidence="7" type="ORF">HHUSO_G35250</name>
</gene>
<proteinExistence type="inferred from homology"/>
<dbReference type="InterPro" id="IPR013763">
    <property type="entry name" value="Cyclin-like_dom"/>
</dbReference>